<protein>
    <recommendedName>
        <fullName evidence="3">F-box domain-containing protein</fullName>
    </recommendedName>
</protein>
<organism evidence="1 2">
    <name type="scientific">Meripilus lineatus</name>
    <dbReference type="NCBI Taxonomy" id="2056292"/>
    <lineage>
        <taxon>Eukaryota</taxon>
        <taxon>Fungi</taxon>
        <taxon>Dikarya</taxon>
        <taxon>Basidiomycota</taxon>
        <taxon>Agaricomycotina</taxon>
        <taxon>Agaricomycetes</taxon>
        <taxon>Polyporales</taxon>
        <taxon>Meripilaceae</taxon>
        <taxon>Meripilus</taxon>
    </lineage>
</organism>
<gene>
    <name evidence="1" type="ORF">NLI96_g5934</name>
</gene>
<dbReference type="EMBL" id="JANAWD010000205">
    <property type="protein sequence ID" value="KAJ3484002.1"/>
    <property type="molecule type" value="Genomic_DNA"/>
</dbReference>
<evidence type="ECO:0000313" key="2">
    <source>
        <dbReference type="Proteomes" id="UP001212997"/>
    </source>
</evidence>
<evidence type="ECO:0008006" key="3">
    <source>
        <dbReference type="Google" id="ProtNLM"/>
    </source>
</evidence>
<keyword evidence="2" id="KW-1185">Reference proteome</keyword>
<accession>A0AAD5V493</accession>
<name>A0AAD5V493_9APHY</name>
<sequence>MQVDRVEIPSMPADGSSPHLPPELSAMIIDHLHDDFPTLKTCSIVCGSWLPVTRYHLFNSTEVECEYGSWDHLIEFLANATPSVADSIREICLTSGLMARDPDNEPHFGVVRSYHLIYLLDHLKHLHTISLERVHWRCGIEVENERFLSGWPPVPRSLDTLKLDDVLTLEEGDSTYSGSPLSAKKIGLMQLFSSIRHLDILWAPAEVLSLNPAAIPGAMVHAWSLRDCETPSDLHRSLSEMGSLRCLESLSIDVQNPLPSLEEAEQRFEIIYDNSATLTSLDIDYLGTPARSLPPGTDDREAAVWNRLRLTERQFPLLESLGFEIELNPGDPFLFQLYNLVYPTEVERKDPTLWPYIISLSQREPPLVKSLTVTHEVLINYGLGPRRRYDKDALQEAFVVDIFNLVDWKSVISALNGWHSLEEVCVHVKVCIYGRYLRYGNGRKVEDALRRWLKGLSPSIRLVLQHDPPNWI</sequence>
<dbReference type="Proteomes" id="UP001212997">
    <property type="component" value="Unassembled WGS sequence"/>
</dbReference>
<reference evidence="1" key="1">
    <citation type="submission" date="2022-07" db="EMBL/GenBank/DDBJ databases">
        <title>Genome Sequence of Physisporinus lineatus.</title>
        <authorList>
            <person name="Buettner E."/>
        </authorList>
    </citation>
    <scope>NUCLEOTIDE SEQUENCE</scope>
    <source>
        <strain evidence="1">VT162</strain>
    </source>
</reference>
<evidence type="ECO:0000313" key="1">
    <source>
        <dbReference type="EMBL" id="KAJ3484002.1"/>
    </source>
</evidence>
<dbReference type="AlphaFoldDB" id="A0AAD5V493"/>
<proteinExistence type="predicted"/>
<comment type="caution">
    <text evidence="1">The sequence shown here is derived from an EMBL/GenBank/DDBJ whole genome shotgun (WGS) entry which is preliminary data.</text>
</comment>